<evidence type="ECO:0000256" key="2">
    <source>
        <dbReference type="ARBA" id="ARBA00001946"/>
    </source>
</evidence>
<dbReference type="Proteomes" id="UP000034350">
    <property type="component" value="Unassembled WGS sequence"/>
</dbReference>
<protein>
    <recommendedName>
        <fullName evidence="4 11">Phosphoglycerate kinase</fullName>
        <ecNumber evidence="4 11">2.7.2.3</ecNumber>
    </recommendedName>
</protein>
<dbReference type="PIRSF" id="PIRSF000724">
    <property type="entry name" value="Pgk"/>
    <property type="match status" value="1"/>
</dbReference>
<comment type="similarity">
    <text evidence="3 11">Belongs to the phosphoglycerate kinase family.</text>
</comment>
<sequence length="379" mass="42799">MRSINEAVIKNNNVFIKMDYNVGIDKGRVLNDYKIKASFSTIKDVYYKNPARIIIGSHLGRPKGHFDKSLSCLPIFDVLQKMIKEELKENLYFCKIEDYKGEKFVLLENLRFYPEEQKNLHTNTILSDFFKKYVDILIVDAFGVLHREEYSTCLTGKTPFAGNLVRNEYIIGKELLNDGVELIILGGSKIKDKVSILESLVPNCKSIFVLGALACSFLKYHYNVEVGKSKVEEDVAEMIERIYKLSNEHTVNIYLPQDYKVLQNGKYFLSEKIPKDGEVVDIGLKTIEQLEKVINKYESIFWNGPPGIFENFNSSAGSEALVKILAKKCKVVVGGGETSACVCRFGNVNDFFHVSTGGGAFLKLLGNEKLPGIDLLLNK</sequence>
<dbReference type="GO" id="GO:0004618">
    <property type="term" value="F:phosphoglycerate kinase activity"/>
    <property type="evidence" value="ECO:0007669"/>
    <property type="project" value="UniProtKB-EC"/>
</dbReference>
<accession>A0A0F9W8H7</accession>
<organism evidence="13 14">
    <name type="scientific">Vairimorpha ceranae</name>
    <dbReference type="NCBI Taxonomy" id="40302"/>
    <lineage>
        <taxon>Eukaryota</taxon>
        <taxon>Fungi</taxon>
        <taxon>Fungi incertae sedis</taxon>
        <taxon>Microsporidia</taxon>
        <taxon>Nosematidae</taxon>
        <taxon>Vairimorpha</taxon>
    </lineage>
</organism>
<dbReference type="GO" id="GO:0006094">
    <property type="term" value="P:gluconeogenesis"/>
    <property type="evidence" value="ECO:0007669"/>
    <property type="project" value="TreeGrafter"/>
</dbReference>
<comment type="catalytic activity">
    <reaction evidence="1 11">
        <text>(2R)-3-phosphoglycerate + ATP = (2R)-3-phospho-glyceroyl phosphate + ADP</text>
        <dbReference type="Rhea" id="RHEA:14801"/>
        <dbReference type="ChEBI" id="CHEBI:30616"/>
        <dbReference type="ChEBI" id="CHEBI:57604"/>
        <dbReference type="ChEBI" id="CHEBI:58272"/>
        <dbReference type="ChEBI" id="CHEBI:456216"/>
        <dbReference type="EC" id="2.7.2.3"/>
    </reaction>
</comment>
<evidence type="ECO:0000256" key="11">
    <source>
        <dbReference type="RuleBase" id="RU000532"/>
    </source>
</evidence>
<reference evidence="13 14" key="1">
    <citation type="journal article" date="2015" name="Environ. Microbiol.">
        <title>Genome analyses suggest the presence of polyploidy and recent human-driven expansions in eight global populations of the honeybee pathogen Nosema ceranae.</title>
        <authorList>
            <person name="Pelin A."/>
            <person name="Selman M."/>
            <person name="Aris-Brosou S."/>
            <person name="Farinelli L."/>
            <person name="Corradi N."/>
        </authorList>
    </citation>
    <scope>NUCLEOTIDE SEQUENCE [LARGE SCALE GENOMIC DNA]</scope>
    <source>
        <strain evidence="13 14">PA08 1199</strain>
    </source>
</reference>
<dbReference type="GO" id="GO:0005829">
    <property type="term" value="C:cytosol"/>
    <property type="evidence" value="ECO:0007669"/>
    <property type="project" value="TreeGrafter"/>
</dbReference>
<proteinExistence type="inferred from homology"/>
<dbReference type="InterPro" id="IPR015824">
    <property type="entry name" value="Phosphoglycerate_kinase_N"/>
</dbReference>
<keyword evidence="6" id="KW-0547">Nucleotide-binding</keyword>
<comment type="caution">
    <text evidence="13">The sequence shown here is derived from an EMBL/GenBank/DDBJ whole genome shotgun (WGS) entry which is preliminary data.</text>
</comment>
<evidence type="ECO:0000256" key="5">
    <source>
        <dbReference type="ARBA" id="ARBA00022679"/>
    </source>
</evidence>
<evidence type="ECO:0000256" key="8">
    <source>
        <dbReference type="ARBA" id="ARBA00022840"/>
    </source>
</evidence>
<evidence type="ECO:0000256" key="7">
    <source>
        <dbReference type="ARBA" id="ARBA00022777"/>
    </source>
</evidence>
<dbReference type="PANTHER" id="PTHR11406">
    <property type="entry name" value="PHOSPHOGLYCERATE KINASE"/>
    <property type="match status" value="1"/>
</dbReference>
<evidence type="ECO:0000256" key="3">
    <source>
        <dbReference type="ARBA" id="ARBA00008982"/>
    </source>
</evidence>
<dbReference type="GO" id="GO:0006096">
    <property type="term" value="P:glycolytic process"/>
    <property type="evidence" value="ECO:0007669"/>
    <property type="project" value="InterPro"/>
</dbReference>
<dbReference type="GO" id="GO:0005524">
    <property type="term" value="F:ATP binding"/>
    <property type="evidence" value="ECO:0007669"/>
    <property type="project" value="UniProtKB-KW"/>
</dbReference>
<comment type="subunit">
    <text evidence="12">Monomer.</text>
</comment>
<evidence type="ECO:0000313" key="13">
    <source>
        <dbReference type="EMBL" id="KKO74021.1"/>
    </source>
</evidence>
<dbReference type="OMA" id="DMIFDIG"/>
<dbReference type="RefSeq" id="XP_024329763.1">
    <property type="nucleotide sequence ID" value="XM_024473997.1"/>
</dbReference>
<feature type="binding site" evidence="10">
    <location>
        <position position="310"/>
    </location>
    <ligand>
        <name>ATP</name>
        <dbReference type="ChEBI" id="CHEBI:30616"/>
    </ligand>
</feature>
<evidence type="ECO:0000256" key="12">
    <source>
        <dbReference type="RuleBase" id="RU000696"/>
    </source>
</evidence>
<dbReference type="VEuPathDB" id="MicrosporidiaDB:AAJ76_1370002521"/>
<evidence type="ECO:0000313" key="14">
    <source>
        <dbReference type="Proteomes" id="UP000034350"/>
    </source>
</evidence>
<evidence type="ECO:0000256" key="6">
    <source>
        <dbReference type="ARBA" id="ARBA00022741"/>
    </source>
</evidence>
<dbReference type="Pfam" id="PF00162">
    <property type="entry name" value="PGK"/>
    <property type="match status" value="1"/>
</dbReference>
<dbReference type="AlphaFoldDB" id="A0A0F9W8H7"/>
<feature type="binding site" evidence="10">
    <location>
        <position position="193"/>
    </location>
    <ligand>
        <name>ATP</name>
        <dbReference type="ChEBI" id="CHEBI:30616"/>
    </ligand>
</feature>
<dbReference type="Gene3D" id="3.40.50.1260">
    <property type="entry name" value="Phosphoglycerate kinase, N-terminal domain"/>
    <property type="match status" value="2"/>
</dbReference>
<gene>
    <name evidence="13" type="ORF">AAJ76_1370002521</name>
</gene>
<dbReference type="EMBL" id="JPQZ01000137">
    <property type="protein sequence ID" value="KKO74021.1"/>
    <property type="molecule type" value="Genomic_DNA"/>
</dbReference>
<keyword evidence="7 11" id="KW-0418">Kinase</keyword>
<keyword evidence="8 10" id="KW-0067">ATP-binding</keyword>
<dbReference type="SUPFAM" id="SSF53748">
    <property type="entry name" value="Phosphoglycerate kinase"/>
    <property type="match status" value="1"/>
</dbReference>
<dbReference type="PANTHER" id="PTHR11406:SF23">
    <property type="entry name" value="PHOSPHOGLYCERATE KINASE 1, CHLOROPLASTIC-RELATED"/>
    <property type="match status" value="1"/>
</dbReference>
<dbReference type="GO" id="GO:0043531">
    <property type="term" value="F:ADP binding"/>
    <property type="evidence" value="ECO:0007669"/>
    <property type="project" value="TreeGrafter"/>
</dbReference>
<dbReference type="GeneID" id="36318899"/>
<dbReference type="OrthoDB" id="275353at2759"/>
<evidence type="ECO:0000256" key="4">
    <source>
        <dbReference type="ARBA" id="ARBA00013061"/>
    </source>
</evidence>
<keyword evidence="9" id="KW-0460">Magnesium</keyword>
<comment type="cofactor">
    <cofactor evidence="2">
        <name>Mg(2+)</name>
        <dbReference type="ChEBI" id="CHEBI:18420"/>
    </cofactor>
</comment>
<keyword evidence="5 11" id="KW-0808">Transferase</keyword>
<dbReference type="PRINTS" id="PR00477">
    <property type="entry name" value="PHGLYCKINASE"/>
</dbReference>
<dbReference type="InterPro" id="IPR001576">
    <property type="entry name" value="Phosphoglycerate_kinase"/>
</dbReference>
<name>A0A0F9W8H7_9MICR</name>
<dbReference type="InterPro" id="IPR036043">
    <property type="entry name" value="Phosphoglycerate_kinase_sf"/>
</dbReference>
<keyword evidence="14" id="KW-1185">Reference proteome</keyword>
<evidence type="ECO:0000256" key="10">
    <source>
        <dbReference type="PIRSR" id="PIRSR000724-2"/>
    </source>
</evidence>
<dbReference type="EC" id="2.7.2.3" evidence="4 11"/>
<evidence type="ECO:0000256" key="9">
    <source>
        <dbReference type="ARBA" id="ARBA00022842"/>
    </source>
</evidence>
<dbReference type="VEuPathDB" id="MicrosporidiaDB:NCER_101826"/>
<evidence type="ECO:0000256" key="1">
    <source>
        <dbReference type="ARBA" id="ARBA00000642"/>
    </source>
</evidence>